<dbReference type="AlphaFoldDB" id="A0A2P4REQ4"/>
<proteinExistence type="predicted"/>
<evidence type="ECO:0000313" key="4">
    <source>
        <dbReference type="Proteomes" id="UP001199322"/>
    </source>
</evidence>
<organism evidence="2 4">
    <name type="scientific">Ralstonia pickettii</name>
    <name type="common">Burkholderia pickettii</name>
    <dbReference type="NCBI Taxonomy" id="329"/>
    <lineage>
        <taxon>Bacteria</taxon>
        <taxon>Pseudomonadati</taxon>
        <taxon>Pseudomonadota</taxon>
        <taxon>Betaproteobacteria</taxon>
        <taxon>Burkholderiales</taxon>
        <taxon>Burkholderiaceae</taxon>
        <taxon>Ralstonia</taxon>
    </lineage>
</organism>
<gene>
    <name evidence="2" type="ORF">DEE74_21040</name>
    <name evidence="1" type="ORF">R38712_04412</name>
</gene>
<reference evidence="2" key="1">
    <citation type="submission" date="2018-06" db="EMBL/GenBank/DDBJ databases">
        <authorList>
            <person name="O'Rourke A."/>
        </authorList>
    </citation>
    <scope>NUCLEOTIDE SEQUENCE</scope>
    <source>
        <strain evidence="2">132550021-3</strain>
    </source>
</reference>
<accession>A0A2P4REQ4</accession>
<dbReference type="RefSeq" id="WP_012762990.1">
    <property type="nucleotide sequence ID" value="NZ_CATWFT010000019.1"/>
</dbReference>
<comment type="caution">
    <text evidence="2">The sequence shown here is derived from an EMBL/GenBank/DDBJ whole genome shotgun (WGS) entry which is preliminary data.</text>
</comment>
<sequence length="237" mass="27133">MEIKTFLDFEFDIDELRSKSAPLYCRYASELEPQTAYIEIDCRNGAIDVGYYSEIGNAVPVAVAYQRARRYSIPANVSGKALAELLESSEFLALAERIYQGVTINQNGGNFIGRADDDAQEAEEELRSQLHSLNHHLLEVWDVDDWLFTNHVLEEHWYHEPLRLAVENLRIAAEEESVFIDGDLGTALLDSAHFRFRHGYTVSKAHVDALLAHGMIGLDESQQWREQSWRHLPDKQE</sequence>
<evidence type="ECO:0000313" key="1">
    <source>
        <dbReference type="EMBL" id="CAJ0730531.1"/>
    </source>
</evidence>
<dbReference type="EMBL" id="CATWFT010000019">
    <property type="protein sequence ID" value="CAJ0730531.1"/>
    <property type="molecule type" value="Genomic_DNA"/>
</dbReference>
<reference evidence="1 3" key="2">
    <citation type="submission" date="2023-07" db="EMBL/GenBank/DDBJ databases">
        <authorList>
            <person name="Peeters C."/>
        </authorList>
    </citation>
    <scope>NUCLEOTIDE SEQUENCE [LARGE SCALE GENOMIC DNA]</scope>
    <source>
        <strain evidence="1 3">R-38712</strain>
    </source>
</reference>
<name>A0A2P4REQ4_RALPI</name>
<keyword evidence="3" id="KW-1185">Reference proteome</keyword>
<protein>
    <submittedName>
        <fullName evidence="2">Uncharacterized protein</fullName>
    </submittedName>
</protein>
<evidence type="ECO:0000313" key="2">
    <source>
        <dbReference type="EMBL" id="MBX3892357.1"/>
    </source>
</evidence>
<dbReference type="Proteomes" id="UP001199322">
    <property type="component" value="Unassembled WGS sequence"/>
</dbReference>
<dbReference type="Proteomes" id="UP001189303">
    <property type="component" value="Unassembled WGS sequence"/>
</dbReference>
<dbReference type="EMBL" id="QGBI01000024">
    <property type="protein sequence ID" value="MBX3892357.1"/>
    <property type="molecule type" value="Genomic_DNA"/>
</dbReference>
<evidence type="ECO:0000313" key="3">
    <source>
        <dbReference type="Proteomes" id="UP001189303"/>
    </source>
</evidence>